<dbReference type="Gene3D" id="3.20.20.450">
    <property type="entry name" value="EAL domain"/>
    <property type="match status" value="1"/>
</dbReference>
<dbReference type="Proteomes" id="UP001366060">
    <property type="component" value="Unassembled WGS sequence"/>
</dbReference>
<reference evidence="2 3" key="1">
    <citation type="submission" date="2024-02" db="EMBL/GenBank/DDBJ databases">
        <title>Bacteria isolated from the canopy kelp, Nereocystis luetkeana.</title>
        <authorList>
            <person name="Pfister C.A."/>
            <person name="Younker I.T."/>
            <person name="Light S.H."/>
        </authorList>
    </citation>
    <scope>NUCLEOTIDE SEQUENCE [LARGE SCALE GENOMIC DNA]</scope>
    <source>
        <strain evidence="2 3">TI.2.07</strain>
    </source>
</reference>
<protein>
    <submittedName>
        <fullName evidence="2">EAL domain-containing protein</fullName>
    </submittedName>
</protein>
<dbReference type="InterPro" id="IPR035919">
    <property type="entry name" value="EAL_sf"/>
</dbReference>
<comment type="caution">
    <text evidence="2">The sequence shown here is derived from an EMBL/GenBank/DDBJ whole genome shotgun (WGS) entry which is preliminary data.</text>
</comment>
<dbReference type="PANTHER" id="PTHR33121">
    <property type="entry name" value="CYCLIC DI-GMP PHOSPHODIESTERASE PDEF"/>
    <property type="match status" value="1"/>
</dbReference>
<dbReference type="SMART" id="SM00052">
    <property type="entry name" value="EAL"/>
    <property type="match status" value="1"/>
</dbReference>
<accession>A0ABU9H7R8</accession>
<evidence type="ECO:0000313" key="3">
    <source>
        <dbReference type="Proteomes" id="UP001366060"/>
    </source>
</evidence>
<evidence type="ECO:0000313" key="2">
    <source>
        <dbReference type="EMBL" id="MEL0657838.1"/>
    </source>
</evidence>
<dbReference type="Pfam" id="PF00563">
    <property type="entry name" value="EAL"/>
    <property type="match status" value="1"/>
</dbReference>
<dbReference type="RefSeq" id="WP_341626589.1">
    <property type="nucleotide sequence ID" value="NZ_JBAKBA010000002.1"/>
</dbReference>
<dbReference type="PANTHER" id="PTHR33121:SF71">
    <property type="entry name" value="OXYGEN SENSOR PROTEIN DOSP"/>
    <property type="match status" value="1"/>
</dbReference>
<organism evidence="2 3">
    <name type="scientific">Psychromonas arctica</name>
    <dbReference type="NCBI Taxonomy" id="168275"/>
    <lineage>
        <taxon>Bacteria</taxon>
        <taxon>Pseudomonadati</taxon>
        <taxon>Pseudomonadota</taxon>
        <taxon>Gammaproteobacteria</taxon>
        <taxon>Alteromonadales</taxon>
        <taxon>Psychromonadaceae</taxon>
        <taxon>Psychromonas</taxon>
    </lineage>
</organism>
<dbReference type="InterPro" id="IPR001633">
    <property type="entry name" value="EAL_dom"/>
</dbReference>
<dbReference type="CDD" id="cd01948">
    <property type="entry name" value="EAL"/>
    <property type="match status" value="1"/>
</dbReference>
<sequence>MTISEIQNTALNNECVNTSSSLDNLTNIIDIAMKNQHFSMVYQPLFSMQNSKLIGFEALIRCRSPQFGCISPDKFIPHAEESGQIVELGGWIFQQVLLDLKRFLQYGLKDIVVSINVSAVQIANTDIFNQIMTLVNKLKIPTRCIKLELTETALIQNPKVIAKVFNAFQKEGIQIWVDDFGTGFASLSLLREFKVNGLKIDKSFVDGIVTCNDDFTLCSAIVAMAQRLGMHIVAEGIEDEEQLQILNQLGCDTAQGYLLGRPASFEDNLQRWR</sequence>
<proteinExistence type="predicted"/>
<dbReference type="SUPFAM" id="SSF141868">
    <property type="entry name" value="EAL domain-like"/>
    <property type="match status" value="1"/>
</dbReference>
<dbReference type="EMBL" id="JBAKBA010000002">
    <property type="protein sequence ID" value="MEL0657838.1"/>
    <property type="molecule type" value="Genomic_DNA"/>
</dbReference>
<evidence type="ECO:0000259" key="1">
    <source>
        <dbReference type="PROSITE" id="PS50883"/>
    </source>
</evidence>
<feature type="domain" description="EAL" evidence="1">
    <location>
        <begin position="22"/>
        <end position="273"/>
    </location>
</feature>
<name>A0ABU9H7R8_9GAMM</name>
<dbReference type="PROSITE" id="PS50883">
    <property type="entry name" value="EAL"/>
    <property type="match status" value="1"/>
</dbReference>
<gene>
    <name evidence="2" type="ORF">V6255_01700</name>
</gene>
<keyword evidence="3" id="KW-1185">Reference proteome</keyword>
<dbReference type="InterPro" id="IPR050706">
    <property type="entry name" value="Cyclic-di-GMP_PDE-like"/>
</dbReference>